<protein>
    <recommendedName>
        <fullName evidence="3">Cytochrome P450</fullName>
    </recommendedName>
</protein>
<sequence>MTRKTWRRHRRAGTRACIGRNISLQMQEVAVATLLYRYEFALPSPGWEVEYEEWFNPWPLKPPLKV</sequence>
<keyword evidence="2" id="KW-1185">Reference proteome</keyword>
<comment type="caution">
    <text evidence="1">The sequence shown here is derived from an EMBL/GenBank/DDBJ whole genome shotgun (WGS) entry which is preliminary data.</text>
</comment>
<accession>A0ABY0GYP7</accession>
<dbReference type="EMBL" id="QJNS01000306">
    <property type="protein sequence ID" value="RYO79967.1"/>
    <property type="molecule type" value="Genomic_DNA"/>
</dbReference>
<proteinExistence type="predicted"/>
<gene>
    <name evidence="1" type="ORF">DL762_007894</name>
</gene>
<name>A0ABY0GYP7_9PEZI</name>
<dbReference type="InterPro" id="IPR036396">
    <property type="entry name" value="Cyt_P450_sf"/>
</dbReference>
<reference evidence="1 2" key="1">
    <citation type="submission" date="2018-06" db="EMBL/GenBank/DDBJ databases">
        <title>Complete Genomes of Monosporascus.</title>
        <authorList>
            <person name="Robinson A.J."/>
            <person name="Natvig D.O."/>
        </authorList>
    </citation>
    <scope>NUCLEOTIDE SEQUENCE [LARGE SCALE GENOMIC DNA]</scope>
    <source>
        <strain evidence="1 2">CBS 609.92</strain>
    </source>
</reference>
<dbReference type="Gene3D" id="1.10.630.10">
    <property type="entry name" value="Cytochrome P450"/>
    <property type="match status" value="1"/>
</dbReference>
<dbReference type="SUPFAM" id="SSF48264">
    <property type="entry name" value="Cytochrome P450"/>
    <property type="match status" value="1"/>
</dbReference>
<dbReference type="Proteomes" id="UP000294003">
    <property type="component" value="Unassembled WGS sequence"/>
</dbReference>
<evidence type="ECO:0000313" key="2">
    <source>
        <dbReference type="Proteomes" id="UP000294003"/>
    </source>
</evidence>
<evidence type="ECO:0008006" key="3">
    <source>
        <dbReference type="Google" id="ProtNLM"/>
    </source>
</evidence>
<organism evidence="1 2">
    <name type="scientific">Monosporascus cannonballus</name>
    <dbReference type="NCBI Taxonomy" id="155416"/>
    <lineage>
        <taxon>Eukaryota</taxon>
        <taxon>Fungi</taxon>
        <taxon>Dikarya</taxon>
        <taxon>Ascomycota</taxon>
        <taxon>Pezizomycotina</taxon>
        <taxon>Sordariomycetes</taxon>
        <taxon>Xylariomycetidae</taxon>
        <taxon>Xylariales</taxon>
        <taxon>Xylariales incertae sedis</taxon>
        <taxon>Monosporascus</taxon>
    </lineage>
</organism>
<evidence type="ECO:0000313" key="1">
    <source>
        <dbReference type="EMBL" id="RYO79967.1"/>
    </source>
</evidence>